<dbReference type="PATRIC" id="fig|123899.6.peg.1401"/>
<proteinExistence type="inferred from homology"/>
<keyword evidence="17" id="KW-1185">Reference proteome</keyword>
<name>A0A157RT39_9BORD</name>
<keyword evidence="7 15" id="KW-0678">Repressor</keyword>
<dbReference type="GO" id="GO:0003700">
    <property type="term" value="F:DNA-binding transcription factor activity"/>
    <property type="evidence" value="ECO:0007669"/>
    <property type="project" value="UniProtKB-UniRule"/>
</dbReference>
<evidence type="ECO:0000256" key="12">
    <source>
        <dbReference type="ARBA" id="ARBA00023163"/>
    </source>
</evidence>
<dbReference type="Gene3D" id="1.10.10.10">
    <property type="entry name" value="Winged helix-like DNA-binding domain superfamily/Winged helix DNA-binding domain"/>
    <property type="match status" value="1"/>
</dbReference>
<dbReference type="AlphaFoldDB" id="A0A157RT39"/>
<dbReference type="GO" id="GO:0000976">
    <property type="term" value="F:transcription cis-regulatory region binding"/>
    <property type="evidence" value="ECO:0007669"/>
    <property type="project" value="TreeGrafter"/>
</dbReference>
<dbReference type="InterPro" id="IPR002481">
    <property type="entry name" value="FUR"/>
</dbReference>
<dbReference type="PANTHER" id="PTHR33202:SF2">
    <property type="entry name" value="FERRIC UPTAKE REGULATION PROTEIN"/>
    <property type="match status" value="1"/>
</dbReference>
<evidence type="ECO:0000256" key="7">
    <source>
        <dbReference type="ARBA" id="ARBA00022491"/>
    </source>
</evidence>
<evidence type="ECO:0000313" key="17">
    <source>
        <dbReference type="Proteomes" id="UP000076825"/>
    </source>
</evidence>
<dbReference type="eggNOG" id="COG0735">
    <property type="taxonomic scope" value="Bacteria"/>
</dbReference>
<dbReference type="Proteomes" id="UP000076825">
    <property type="component" value="Chromosome 1"/>
</dbReference>
<dbReference type="OrthoDB" id="8659436at2"/>
<keyword evidence="6 15" id="KW-0963">Cytoplasm</keyword>
<protein>
    <recommendedName>
        <fullName evidence="5 15">Ferric uptake regulation protein</fullName>
    </recommendedName>
</protein>
<evidence type="ECO:0000256" key="4">
    <source>
        <dbReference type="ARBA" id="ARBA00011738"/>
    </source>
</evidence>
<reference evidence="16 17" key="1">
    <citation type="submission" date="2016-04" db="EMBL/GenBank/DDBJ databases">
        <authorList>
            <consortium name="Pathogen Informatics"/>
        </authorList>
    </citation>
    <scope>NUCLEOTIDE SEQUENCE [LARGE SCALE GENOMIC DNA]</scope>
    <source>
        <strain evidence="16 17">H044680328</strain>
    </source>
</reference>
<evidence type="ECO:0000256" key="8">
    <source>
        <dbReference type="ARBA" id="ARBA00022723"/>
    </source>
</evidence>
<feature type="binding site" evidence="13">
    <location>
        <position position="91"/>
    </location>
    <ligand>
        <name>Zn(2+)</name>
        <dbReference type="ChEBI" id="CHEBI:29105"/>
    </ligand>
</feature>
<dbReference type="EMBL" id="LT546645">
    <property type="protein sequence ID" value="SAI68688.1"/>
    <property type="molecule type" value="Genomic_DNA"/>
</dbReference>
<keyword evidence="14 15" id="KW-0408">Iron</keyword>
<evidence type="ECO:0000313" key="16">
    <source>
        <dbReference type="EMBL" id="SAI68688.1"/>
    </source>
</evidence>
<keyword evidence="10 15" id="KW-0805">Transcription regulation</keyword>
<dbReference type="GO" id="GO:1900705">
    <property type="term" value="P:negative regulation of siderophore biosynthetic process"/>
    <property type="evidence" value="ECO:0007669"/>
    <property type="project" value="TreeGrafter"/>
</dbReference>
<evidence type="ECO:0000256" key="3">
    <source>
        <dbReference type="ARBA" id="ARBA00007957"/>
    </source>
</evidence>
<evidence type="ECO:0000256" key="10">
    <source>
        <dbReference type="ARBA" id="ARBA00023015"/>
    </source>
</evidence>
<evidence type="ECO:0000256" key="15">
    <source>
        <dbReference type="RuleBase" id="RU364037"/>
    </source>
</evidence>
<keyword evidence="9 13" id="KW-0862">Zinc</keyword>
<evidence type="ECO:0000256" key="5">
    <source>
        <dbReference type="ARBA" id="ARBA00020910"/>
    </source>
</evidence>
<dbReference type="InterPro" id="IPR036390">
    <property type="entry name" value="WH_DNA-bd_sf"/>
</dbReference>
<dbReference type="InterPro" id="IPR043135">
    <property type="entry name" value="Fur_C"/>
</dbReference>
<dbReference type="PANTHER" id="PTHR33202">
    <property type="entry name" value="ZINC UPTAKE REGULATION PROTEIN"/>
    <property type="match status" value="1"/>
</dbReference>
<dbReference type="InterPro" id="IPR036388">
    <property type="entry name" value="WH-like_DNA-bd_sf"/>
</dbReference>
<feature type="binding site" evidence="14">
    <location>
        <position position="87"/>
    </location>
    <ligand>
        <name>Fe cation</name>
        <dbReference type="ChEBI" id="CHEBI:24875"/>
    </ligand>
</feature>
<gene>
    <name evidence="16" type="primary">fur_2</name>
    <name evidence="15" type="synonym">fur</name>
    <name evidence="16" type="ORF">SAMEA3906487_01421</name>
</gene>
<comment type="similarity">
    <text evidence="3 15">Belongs to the Fur family.</text>
</comment>
<dbReference type="GO" id="GO:0005829">
    <property type="term" value="C:cytosol"/>
    <property type="evidence" value="ECO:0007669"/>
    <property type="project" value="TreeGrafter"/>
</dbReference>
<comment type="function">
    <text evidence="1">Acts as a global negative controlling element, employing Fe(2+) as a cofactor to bind the operator of the repressed genes.</text>
</comment>
<feature type="binding site" evidence="13">
    <location>
        <position position="94"/>
    </location>
    <ligand>
        <name>Zn(2+)</name>
        <dbReference type="ChEBI" id="CHEBI:29105"/>
    </ligand>
</feature>
<sequence>MDQTSLRGAGMKATYPRLKILELFELYPERHLSAADVYRLLMQSRVDIGLATVYRVLGQLSHAGLLARHQFDAQTSVFELAAKGQHDHLVCTACGAVAESSDPAIAEQARRRAARHGFVLDSYSLSLYGRCAQCRNAIKGVFE</sequence>
<dbReference type="GeneID" id="56591289"/>
<evidence type="ECO:0000256" key="14">
    <source>
        <dbReference type="PIRSR" id="PIRSR602481-2"/>
    </source>
</evidence>
<dbReference type="SUPFAM" id="SSF46785">
    <property type="entry name" value="Winged helix' DNA-binding domain"/>
    <property type="match status" value="1"/>
</dbReference>
<keyword evidence="8 13" id="KW-0479">Metal-binding</keyword>
<dbReference type="RefSeq" id="WP_025514077.1">
    <property type="nucleotide sequence ID" value="NZ_CP016340.1"/>
</dbReference>
<comment type="subunit">
    <text evidence="4 15">Homodimer.</text>
</comment>
<organism evidence="16 17">
    <name type="scientific">Bordetella trematum</name>
    <dbReference type="NCBI Taxonomy" id="123899"/>
    <lineage>
        <taxon>Bacteria</taxon>
        <taxon>Pseudomonadati</taxon>
        <taxon>Pseudomonadota</taxon>
        <taxon>Betaproteobacteria</taxon>
        <taxon>Burkholderiales</taxon>
        <taxon>Alcaligenaceae</taxon>
        <taxon>Bordetella</taxon>
    </lineage>
</organism>
<evidence type="ECO:0000256" key="9">
    <source>
        <dbReference type="ARBA" id="ARBA00022833"/>
    </source>
</evidence>
<keyword evidence="12 15" id="KW-0804">Transcription</keyword>
<dbReference type="CDD" id="cd07153">
    <property type="entry name" value="Fur_like"/>
    <property type="match status" value="1"/>
</dbReference>
<comment type="cofactor">
    <cofactor evidence="13">
        <name>Zn(2+)</name>
        <dbReference type="ChEBI" id="CHEBI:29105"/>
    </cofactor>
    <text evidence="13">Binds 1 zinc ion per subunit.</text>
</comment>
<evidence type="ECO:0000256" key="2">
    <source>
        <dbReference type="ARBA" id="ARBA00004496"/>
    </source>
</evidence>
<evidence type="ECO:0000256" key="11">
    <source>
        <dbReference type="ARBA" id="ARBA00023125"/>
    </source>
</evidence>
<accession>A0A157RT39</accession>
<dbReference type="GO" id="GO:0008270">
    <property type="term" value="F:zinc ion binding"/>
    <property type="evidence" value="ECO:0007669"/>
    <property type="project" value="TreeGrafter"/>
</dbReference>
<dbReference type="GO" id="GO:0045892">
    <property type="term" value="P:negative regulation of DNA-templated transcription"/>
    <property type="evidence" value="ECO:0007669"/>
    <property type="project" value="TreeGrafter"/>
</dbReference>
<evidence type="ECO:0000256" key="1">
    <source>
        <dbReference type="ARBA" id="ARBA00002997"/>
    </source>
</evidence>
<dbReference type="Pfam" id="PF01475">
    <property type="entry name" value="FUR"/>
    <property type="match status" value="1"/>
</dbReference>
<comment type="cofactor">
    <cofactor evidence="14">
        <name>Mn(2+)</name>
        <dbReference type="ChEBI" id="CHEBI:29035"/>
    </cofactor>
    <cofactor evidence="14">
        <name>Fe(2+)</name>
        <dbReference type="ChEBI" id="CHEBI:29033"/>
    </cofactor>
    <text evidence="14">Binds 1 Mn(2+) or Fe(2+) ion per subunit.</text>
</comment>
<keyword evidence="11 15" id="KW-0238">DNA-binding</keyword>
<dbReference type="Gene3D" id="3.30.1490.190">
    <property type="match status" value="1"/>
</dbReference>
<feature type="binding site" evidence="13">
    <location>
        <position position="131"/>
    </location>
    <ligand>
        <name>Zn(2+)</name>
        <dbReference type="ChEBI" id="CHEBI:29105"/>
    </ligand>
</feature>
<feature type="binding site" evidence="13">
    <location>
        <position position="134"/>
    </location>
    <ligand>
        <name>Zn(2+)</name>
        <dbReference type="ChEBI" id="CHEBI:29105"/>
    </ligand>
</feature>
<dbReference type="FunFam" id="1.10.10.10:FF:000007">
    <property type="entry name" value="Ferric uptake regulation protein"/>
    <property type="match status" value="1"/>
</dbReference>
<dbReference type="KEGG" id="btrm:SAMEA390648701421"/>
<dbReference type="STRING" id="123899.SAMEA3906487_01421"/>
<comment type="subcellular location">
    <subcellularLocation>
        <location evidence="2 15">Cytoplasm</location>
    </subcellularLocation>
</comment>
<evidence type="ECO:0000256" key="6">
    <source>
        <dbReference type="ARBA" id="ARBA00022490"/>
    </source>
</evidence>
<evidence type="ECO:0000256" key="13">
    <source>
        <dbReference type="PIRSR" id="PIRSR602481-1"/>
    </source>
</evidence>